<evidence type="ECO:0000256" key="8">
    <source>
        <dbReference type="ARBA" id="ARBA00023242"/>
    </source>
</evidence>
<evidence type="ECO:0000259" key="11">
    <source>
        <dbReference type="PROSITE" id="PS51717"/>
    </source>
</evidence>
<keyword evidence="14" id="KW-1185">Reference proteome</keyword>
<evidence type="ECO:0000256" key="4">
    <source>
        <dbReference type="ARBA" id="ARBA00008535"/>
    </source>
</evidence>
<dbReference type="EMBL" id="JAROKS010000026">
    <property type="protein sequence ID" value="KAK1785704.1"/>
    <property type="molecule type" value="Genomic_DNA"/>
</dbReference>
<feature type="domain" description="AIG1-type G" evidence="12">
    <location>
        <begin position="465"/>
        <end position="664"/>
    </location>
</feature>
<keyword evidence="9" id="KW-0175">Coiled coil</keyword>
<evidence type="ECO:0000256" key="10">
    <source>
        <dbReference type="SAM" id="MobiDB-lite"/>
    </source>
</evidence>
<dbReference type="Pfam" id="PF25974">
    <property type="entry name" value="URGCP_9th"/>
    <property type="match status" value="1"/>
</dbReference>
<feature type="compositionally biased region" description="Basic and acidic residues" evidence="10">
    <location>
        <begin position="1952"/>
        <end position="1966"/>
    </location>
</feature>
<sequence length="3585" mass="412785">MVRSHMQSPDLYHPNMSDLRIVMLGKNVPETSRVGNFILGRVMFETEVPPPSVEQHSERASGLVGGRCITLIHTPHLLHTELSEEDLTQRVKECVSLSAPGPHVFLLVLQSDNFTKEDQDRIRRVLDSYDPLVIKHSVVVTTGEDHDTRECLSTFIGQCGGGHYVCKDISKRNKDQVLQLLKKVDEVVEQNGGGHLTCEMTEAHELDLKEEKQSEPSGRGTDQFTGTAKAGADMDGGKLEVKEGAIKKMPNIFTRRVGKSTPLHLNMILLGNKGAGKTSTGNTITGRQAFTFEKTSESPCVQKQSVVIEGVKLDVYVPYNPGVDKDVAMKNCQVSCDFDDSIPTVYLLVIKADTCATDFCVKTSLCLSDIEKLPHWFLQNMWILFTGGDVLQRENITIEDVIEKNEELKKIIDKLQNRYHIFNNKNQHPDQVKHLIDKIRKVPLEMCPQIQRFHRTKPSEPEKNPSERRIVLLGKTGVGKSATGNTILGENRFRSQLRFSSVTEQSEMHQADIVEKMLVVVDTPGLFDTKLSAEDLAVEIGRSIYMSSPGPHAFLYVHQINVRFTEQEEEVVDILEMMFGEELRKYMIILFTHGDSLKQEDVNTLIKENSALSKLVEKCRGYHIFNNEDHSNREQVTELLEKIDRMVEQNGGSCYSNQMYEDAARFRWEDEERRQREEMEKKHREEKQRQKDVETFRKETEKRFMEEAKRKTEALHIKQEQESKIEAKERKGHWGTFKMSIKRKQKKEKKKDEVAETDSREDMKKESSQIMSIQTRASKKSLPKEQHLSVVVFGKISAVHFGYENLLLGQEKPSWDSCDSSLNVLSQRNILGRNVSVMNMLKLEEAKLGLNSMNQVSGQFFSKNAIDSFIFVLQLGQVTDADEVELDWLQNRFNEIVLPRVLLLFTYEREEDSDSIKNDLKKNPILKQLMKKCGNRYHTCSKSMNNQSEMRTLLKKIDDLVFENNQHSYIAEVSHTTEKLRDHKSPNLTIVLFGSTSAVYFGKENFLLRREQPSQSGRDFSLVVPRRNILGRNVSVINILSLQDAELYLDSVDQLTGQLVDKNEIHAFIFVLTLSQITDTDKLGLDWLQSKFGKSVLPYVMILFTYEKEDCDIITEELKKNQIVEDLLKKCGNRYLTCSKRMNNQTEMRTLMEKLDKLVSENKQQCYTAEMYHTALKLREDHQERRSKKSGILTEMQKPTDKSALLCFNVILIGNKGAGKTSTGNTILGTYIKKFSGSQCVQKECVIIDGVKLNVYDTPGQYDPGVNTKDIMKKKNVLSQLDESVPTVILQIIKADAFAREEKSTIQNSARKRDGFSINTEERIWHFEKLPQWLHQNTWILFTGGDVLERENLTIEEVIEENEELKRIIQRLQNRYHIFNKKNQIKDQVRKLIEKIKETPLNMSPKMTRFPRTKSPEPEKNSNERRIVLLGKTGVGKSATGNTILGENRFRSELHFSSVTSQSEMHQVVVSGRKVIVVDTPGLFDTQISPEDLKVEIGRSIYMSSPGPHAFLYVHQINVRFTEQEEEVVDILEMMFGEELRKYMIILFTHGDMLEKEDVDTLIKKNSALSKLVEKCRGYHIFNNKDKSNRQQVTELLEKIDRMLEQNGGSCYSNQMFEDAARFRREDEESSKKHEQSQTEIEREKGVGEEIRTEQEKSQIEKEQIKPPFIINQPRGGKIGQRWMEMRSQVEEFKRKLYKERKKMDQEEIQAEIQRGRLNKSGEAKVCRKEEVKFTEREKMFVVHKSYLRQKEIIGAKELDSGLGTFLRAHGNHLTAAGQAGAGYKVVVGTSAGLAVGAGVGAAVGLAAGPVGAAIGLAFGGAVGAICGAFTARNYNSKTDVFSKKKHRNVVMRVKNIPLWMCDGGKWYRHGKDSGGSKLGGDTPTERHLQEQHEGKDQQLGQESGGFKLHREVKHLVSAWEQHALIKQQQHRGTEQHHEQDSGHFRSGGGKLTEEHHRVPPREHLHTQQQLGQDKGGSKAHRSTEVHYQEDESSLQLTGDCFHRLGLEDKHNNQLTRTNFLELSPSSVHSKEPSNEKELVHTFMQRLLTVDYKARHIINAEPTIPKIQHTGGDVYHALFKKKTVNRERKQDPIHPMDVQMAVFLCADHFLRQTIVTKLQECQYALPLLVPNPFTGKIEFPLWTMRQISKSWKRTDPSHQVTSRTMPMYKAETPMVAFFRFGSVSSSKSQLMNSLINERHNTFFHRHCPGSSRNRLLMDGVVEITWYLPSGKSTDHFPDCVAFCNLHGDSSTNATQRKIVTEIASTNVVFLPKLDENDNNMAIVQELYNSPKPLIVILTDEEDDDEDAVCEIGKGKYRMGLRGRNHCDVSDALRSVIKNCLLRTSKTFRLENMTRFSELSLDEHNQDCQRGKEAAKMIMGFLERKDPTTVKETYLPYQGKLWHAWCQKNKDLRRLQSINIEIENSRIQNEMIEIRCKQQAHEFSKPMQGFVGNLDSLSVNEKMYFLKWIRILLDEFTSNKISDIHQEYDKKWAEVLALKKKHEFERPETEQRNMEGVSNACNLKGNLTLKHDKTDKLKVEQSNLENISNKLNATTFGLEHMLREMGQIYEASISENRGMIRKIIQDFTHLPRLAAELMRSGIPMELMDGDAGHVPLIWVSAVLDELIKILGDQRVFVLSVLGIQSSGKSTMLNAMFGLQFAVSAGRCTRGAFMQMVKVSEEMKTKLKFDYILVVDTEGLRALELAGRATIHHDNELATFVVGLGNMTLMNIFGENPAEMQDILQIVVHAFMRMKKVRLNSRCIFVHQNVSDVAAREKIMEGRRRLQETLDKMTRLSAKEEMYDAECFSDVIAFDVQKDVKYFAQLWEGSPPMAPPNPCYSENVRELKKDILSYASHTHGIKLSQFRTRVKDLWNALLNENFVFSFKNAQEISVYRKLEEEYEKWTWTLRSAMLSIEDKMFNRVACGTVETIDREELKNQIAATMENVQKSFKLYFEEDDDKETLIQWKSKFDKQIQHLHEDLINEAKRKLEDNIKQTSIRKKLDQQIADKEKILFEKCKELALKLKENGNSNNDSEAEFEKMWGKWVSELHEQAPKIKDMDMLEDVVNILGEIHESALVHERKKYSDYKNICSVVDYNKYVRLKKSNLWERSLKPGDQKLIQDLILKVTEEVKIKVNSFPFAVQGYNPSYIQDIARDIKKQVQNFDSSHQSFDLKKEFVIDLSLFVFEDAKHLITELHGKFKEANDPFLYLDQKQIEYFKVFEKYWQGATSAAVLGEQICHKLKQPIKQSVYNMMATYVCGQMRGKPPFNGNRADLEKYILRSLAEQKGDKNEKFKKYLKYMFHPRSHFEIFIQESVEMYMRTENLQAVSVIKEYLEEKERNVISAAKMATHSMIYMNVKSNADTWLKYFSNNLVDELGNTNIHTRVLMSTDITDYDLLVEVIQKELSKVVEELKCSLSKLSSFRLDTFRERPDEILIKHFCRSCWEQCPFCGAVCTNSQQDHTGDHNADFHRSLGMNGQHYKDSAEFCIDFCTTLVASNKLFWPSSDPESTFPYKEYRRAGGTFAKWGISTDFSELAYWKWFICEFQENLEKHHNKTFYDRGKIPDEWKYYNQIDAVASLDIGHW</sequence>
<accession>A0AAD9DMD8</accession>
<dbReference type="SUPFAM" id="SSF52540">
    <property type="entry name" value="P-loop containing nucleoside triphosphate hydrolases"/>
    <property type="match status" value="5"/>
</dbReference>
<evidence type="ECO:0000256" key="6">
    <source>
        <dbReference type="ARBA" id="ARBA00022741"/>
    </source>
</evidence>
<proteinExistence type="inferred from homology"/>
<dbReference type="CDD" id="cd01852">
    <property type="entry name" value="AIG1"/>
    <property type="match status" value="2"/>
</dbReference>
<feature type="domain" description="VLIG-type G" evidence="11">
    <location>
        <begin position="2631"/>
        <end position="2872"/>
    </location>
</feature>
<dbReference type="Gene3D" id="3.40.50.300">
    <property type="entry name" value="P-loop containing nucleotide triphosphate hydrolases"/>
    <property type="match status" value="8"/>
</dbReference>
<feature type="compositionally biased region" description="Basic and acidic residues" evidence="10">
    <location>
        <begin position="1414"/>
        <end position="1424"/>
    </location>
</feature>
<dbReference type="FunFam" id="3.40.50.300:FF:000366">
    <property type="entry name" value="GTPase, IMAP family member 2"/>
    <property type="match status" value="2"/>
</dbReference>
<reference evidence="13" key="1">
    <citation type="submission" date="2023-03" db="EMBL/GenBank/DDBJ databases">
        <title>Electrophorus voltai genome.</title>
        <authorList>
            <person name="Bian C."/>
        </authorList>
    </citation>
    <scope>NUCLEOTIDE SEQUENCE</scope>
    <source>
        <strain evidence="13">CB-2022</strain>
        <tissue evidence="13">Muscle</tissue>
    </source>
</reference>
<comment type="similarity">
    <text evidence="4">Belongs to the TRAFAC class TrmE-Era-EngA-EngB-Septin-like GTPase superfamily. AIG1/Toc34/Toc159-like paraseptin GTPase family. IAN subfamily.</text>
</comment>
<gene>
    <name evidence="13" type="ORF">P4O66_019056</name>
</gene>
<comment type="similarity">
    <text evidence="3">Belongs to the TRAFAC class dynamin-like GTPase superfamily. Very large inducible GTPase (VLIG) family.</text>
</comment>
<name>A0AAD9DMD8_9TELE</name>
<feature type="compositionally biased region" description="Basic and acidic residues" evidence="10">
    <location>
        <begin position="1884"/>
        <end position="1897"/>
    </location>
</feature>
<dbReference type="GO" id="GO:0005525">
    <property type="term" value="F:GTP binding"/>
    <property type="evidence" value="ECO:0007669"/>
    <property type="project" value="UniProtKB-KW"/>
</dbReference>
<feature type="compositionally biased region" description="Basic and acidic residues" evidence="10">
    <location>
        <begin position="750"/>
        <end position="767"/>
    </location>
</feature>
<feature type="region of interest" description="Disordered" evidence="10">
    <location>
        <begin position="1403"/>
        <end position="1424"/>
    </location>
</feature>
<dbReference type="PANTHER" id="PTHR22796:SF6">
    <property type="entry name" value="INTERFERON-INDUCED VERY LARGE GTPASE 1-RELATED"/>
    <property type="match status" value="1"/>
</dbReference>
<feature type="coiled-coil region" evidence="9">
    <location>
        <begin position="391"/>
        <end position="425"/>
    </location>
</feature>
<feature type="region of interest" description="Disordered" evidence="10">
    <location>
        <begin position="208"/>
        <end position="233"/>
    </location>
</feature>
<keyword evidence="7" id="KW-0342">GTP-binding</keyword>
<dbReference type="InterPro" id="IPR027417">
    <property type="entry name" value="P-loop_NTPase"/>
</dbReference>
<evidence type="ECO:0000256" key="5">
    <source>
        <dbReference type="ARBA" id="ARBA00022490"/>
    </source>
</evidence>
<feature type="region of interest" description="Disordered" evidence="10">
    <location>
        <begin position="1927"/>
        <end position="1992"/>
    </location>
</feature>
<comment type="caution">
    <text evidence="13">The sequence shown here is derived from an EMBL/GenBank/DDBJ whole genome shotgun (WGS) entry which is preliminary data.</text>
</comment>
<dbReference type="GO" id="GO:0005634">
    <property type="term" value="C:nucleus"/>
    <property type="evidence" value="ECO:0007669"/>
    <property type="project" value="UniProtKB-SubCell"/>
</dbReference>
<dbReference type="PROSITE" id="PS51717">
    <property type="entry name" value="G_VLIG"/>
    <property type="match status" value="1"/>
</dbReference>
<organism evidence="13 14">
    <name type="scientific">Electrophorus voltai</name>
    <dbReference type="NCBI Taxonomy" id="2609070"/>
    <lineage>
        <taxon>Eukaryota</taxon>
        <taxon>Metazoa</taxon>
        <taxon>Chordata</taxon>
        <taxon>Craniata</taxon>
        <taxon>Vertebrata</taxon>
        <taxon>Euteleostomi</taxon>
        <taxon>Actinopterygii</taxon>
        <taxon>Neopterygii</taxon>
        <taxon>Teleostei</taxon>
        <taxon>Ostariophysi</taxon>
        <taxon>Gymnotiformes</taxon>
        <taxon>Gymnotoidei</taxon>
        <taxon>Gymnotidae</taxon>
        <taxon>Electrophorus</taxon>
    </lineage>
</organism>
<feature type="compositionally biased region" description="Basic and acidic residues" evidence="10">
    <location>
        <begin position="1932"/>
        <end position="1944"/>
    </location>
</feature>
<evidence type="ECO:0000256" key="7">
    <source>
        <dbReference type="ARBA" id="ARBA00023134"/>
    </source>
</evidence>
<evidence type="ECO:0000259" key="12">
    <source>
        <dbReference type="PROSITE" id="PS51720"/>
    </source>
</evidence>
<dbReference type="Proteomes" id="UP001239994">
    <property type="component" value="Unassembled WGS sequence"/>
</dbReference>
<dbReference type="Pfam" id="PF25496">
    <property type="entry name" value="URGCP"/>
    <property type="match status" value="1"/>
</dbReference>
<keyword evidence="6" id="KW-0547">Nucleotide-binding</keyword>
<feature type="domain" description="AIG1-type G" evidence="12">
    <location>
        <begin position="1422"/>
        <end position="1621"/>
    </location>
</feature>
<dbReference type="PANTHER" id="PTHR22796">
    <property type="entry name" value="URG4-RELATED"/>
    <property type="match status" value="1"/>
</dbReference>
<dbReference type="InterPro" id="IPR057365">
    <property type="entry name" value="URGCP"/>
</dbReference>
<feature type="region of interest" description="Disordered" evidence="10">
    <location>
        <begin position="741"/>
        <end position="778"/>
    </location>
</feature>
<evidence type="ECO:0008006" key="15">
    <source>
        <dbReference type="Google" id="ProtNLM"/>
    </source>
</evidence>
<dbReference type="InterPro" id="IPR006703">
    <property type="entry name" value="G_AIG1"/>
</dbReference>
<dbReference type="GO" id="GO:0005737">
    <property type="term" value="C:cytoplasm"/>
    <property type="evidence" value="ECO:0007669"/>
    <property type="project" value="UniProtKB-SubCell"/>
</dbReference>
<dbReference type="PROSITE" id="PS51720">
    <property type="entry name" value="G_AIG1"/>
    <property type="match status" value="2"/>
</dbReference>
<evidence type="ECO:0000256" key="3">
    <source>
        <dbReference type="ARBA" id="ARBA00006828"/>
    </source>
</evidence>
<evidence type="ECO:0000256" key="1">
    <source>
        <dbReference type="ARBA" id="ARBA00004123"/>
    </source>
</evidence>
<dbReference type="InterPro" id="IPR030383">
    <property type="entry name" value="G_VLIG_dom"/>
</dbReference>
<feature type="region of interest" description="Disordered" evidence="10">
    <location>
        <begin position="1872"/>
        <end position="1902"/>
    </location>
</feature>
<evidence type="ECO:0000256" key="9">
    <source>
        <dbReference type="SAM" id="Coils"/>
    </source>
</evidence>
<dbReference type="Pfam" id="PF25683">
    <property type="entry name" value="URGCP_GTPase"/>
    <property type="match status" value="1"/>
</dbReference>
<feature type="region of interest" description="Disordered" evidence="10">
    <location>
        <begin position="1623"/>
        <end position="1665"/>
    </location>
</feature>
<protein>
    <recommendedName>
        <fullName evidence="15">AIG1-type G domain-containing protein</fullName>
    </recommendedName>
</protein>
<evidence type="ECO:0000256" key="2">
    <source>
        <dbReference type="ARBA" id="ARBA00004496"/>
    </source>
</evidence>
<dbReference type="Pfam" id="PF04548">
    <property type="entry name" value="AIG1"/>
    <property type="match status" value="7"/>
</dbReference>
<keyword evidence="8" id="KW-0539">Nucleus</keyword>
<evidence type="ECO:0000313" key="14">
    <source>
        <dbReference type="Proteomes" id="UP001239994"/>
    </source>
</evidence>
<dbReference type="InterPro" id="IPR058641">
    <property type="entry name" value="GVIN1_dom"/>
</dbReference>
<feature type="coiled-coil region" evidence="9">
    <location>
        <begin position="1348"/>
        <end position="1382"/>
    </location>
</feature>
<keyword evidence="5" id="KW-0963">Cytoplasm</keyword>
<comment type="subcellular location">
    <subcellularLocation>
        <location evidence="2">Cytoplasm</location>
    </subcellularLocation>
    <subcellularLocation>
        <location evidence="1">Nucleus</location>
    </subcellularLocation>
</comment>
<evidence type="ECO:0000313" key="13">
    <source>
        <dbReference type="EMBL" id="KAK1785704.1"/>
    </source>
</evidence>